<feature type="non-terminal residue" evidence="2">
    <location>
        <position position="1"/>
    </location>
</feature>
<proteinExistence type="predicted"/>
<dbReference type="Pfam" id="PF00078">
    <property type="entry name" value="RVT_1"/>
    <property type="match status" value="1"/>
</dbReference>
<dbReference type="STRING" id="105785.A0A2J7RTH4"/>
<dbReference type="InterPro" id="IPR043502">
    <property type="entry name" value="DNA/RNA_pol_sf"/>
</dbReference>
<sequence>WITAGIRIYCGEEKKNLKLKKEENLALKDYYSKYCKILNKVIVLAKKNSYDNYIRKSHNELKSTWKIINSETGRISKRNDLQDLIKKCKNQNAAEQINDYFISIGNKLINRDNGKHSNILDTEFLPYMRQAILNNYPKIHNKPSTPKEIEKIIKAFKTKDSCGYDQISMRIIKLSAPYISYPLSYICNKILQCGVFPDRLKYSVVKPIHKKGDKSTLANYRPISLLTSFSKIVERVMYNRLINHLMKYNIISPNQYGFQENLSTDNAIYTLINATLTALNNKLKVKGLFCDVEKAFDCVNHNILLHKLEIYGITGVSKKLYSQYLKDRYQCVSLKDSITFSSITSNWSKLQHGVPQGSVLGPLLFLLYINDLPQATVDTALSVLFADDTSLIVMDKSPDIMEAKLNASLINIDKWFKSNLLSINLLKTFTMQFITKNSVPTKASNSYDISDLVEASHLKFLGLEVDNILSWNIHIDSVINKLATVCFMIISVRPYMSGSSLVKIYHSLFHSILSYGIIFWGQATNTKKLFLIQKKAVRLMTGYSNRHSCRNLFRQLGILPLKSQYIYSVLLFVSKNSKLFTTNHDAHNLQTRQRSNLYLPTSTLTLYQKGVYFTGIKLFNNLPLEIKGMVGKYKQFKISLRRYLITHCFYDLEEYYSVNE</sequence>
<dbReference type="CDD" id="cd01650">
    <property type="entry name" value="RT_nLTR_like"/>
    <property type="match status" value="1"/>
</dbReference>
<dbReference type="PROSITE" id="PS50878">
    <property type="entry name" value="RT_POL"/>
    <property type="match status" value="1"/>
</dbReference>
<comment type="caution">
    <text evidence="2">The sequence shown here is derived from an EMBL/GenBank/DDBJ whole genome shotgun (WGS) entry which is preliminary data.</text>
</comment>
<dbReference type="AlphaFoldDB" id="A0A2J7RTH4"/>
<dbReference type="InParanoid" id="A0A2J7RTH4"/>
<dbReference type="Proteomes" id="UP000235965">
    <property type="component" value="Unassembled WGS sequence"/>
</dbReference>
<evidence type="ECO:0000313" key="3">
    <source>
        <dbReference type="Proteomes" id="UP000235965"/>
    </source>
</evidence>
<evidence type="ECO:0000313" key="2">
    <source>
        <dbReference type="EMBL" id="PNF44137.1"/>
    </source>
</evidence>
<gene>
    <name evidence="2" type="ORF">B7P43_G03190</name>
</gene>
<name>A0A2J7RTH4_9NEOP</name>
<dbReference type="InterPro" id="IPR000477">
    <property type="entry name" value="RT_dom"/>
</dbReference>
<accession>A0A2J7RTH4</accession>
<dbReference type="EMBL" id="NEVH01000003">
    <property type="protein sequence ID" value="PNF44137.1"/>
    <property type="molecule type" value="Genomic_DNA"/>
</dbReference>
<organism evidence="2 3">
    <name type="scientific">Cryptotermes secundus</name>
    <dbReference type="NCBI Taxonomy" id="105785"/>
    <lineage>
        <taxon>Eukaryota</taxon>
        <taxon>Metazoa</taxon>
        <taxon>Ecdysozoa</taxon>
        <taxon>Arthropoda</taxon>
        <taxon>Hexapoda</taxon>
        <taxon>Insecta</taxon>
        <taxon>Pterygota</taxon>
        <taxon>Neoptera</taxon>
        <taxon>Polyneoptera</taxon>
        <taxon>Dictyoptera</taxon>
        <taxon>Blattodea</taxon>
        <taxon>Blattoidea</taxon>
        <taxon>Termitoidae</taxon>
        <taxon>Kalotermitidae</taxon>
        <taxon>Cryptotermitinae</taxon>
        <taxon>Cryptotermes</taxon>
    </lineage>
</organism>
<reference evidence="2 3" key="1">
    <citation type="submission" date="2017-12" db="EMBL/GenBank/DDBJ databases">
        <title>Hemimetabolous genomes reveal molecular basis of termite eusociality.</title>
        <authorList>
            <person name="Harrison M.C."/>
            <person name="Jongepier E."/>
            <person name="Robertson H.M."/>
            <person name="Arning N."/>
            <person name="Bitard-Feildel T."/>
            <person name="Chao H."/>
            <person name="Childers C.P."/>
            <person name="Dinh H."/>
            <person name="Doddapaneni H."/>
            <person name="Dugan S."/>
            <person name="Gowin J."/>
            <person name="Greiner C."/>
            <person name="Han Y."/>
            <person name="Hu H."/>
            <person name="Hughes D.S.T."/>
            <person name="Huylmans A.-K."/>
            <person name="Kemena C."/>
            <person name="Kremer L.P.M."/>
            <person name="Lee S.L."/>
            <person name="Lopez-Ezquerra A."/>
            <person name="Mallet L."/>
            <person name="Monroy-Kuhn J.M."/>
            <person name="Moser A."/>
            <person name="Murali S.C."/>
            <person name="Muzny D.M."/>
            <person name="Otani S."/>
            <person name="Piulachs M.-D."/>
            <person name="Poelchau M."/>
            <person name="Qu J."/>
            <person name="Schaub F."/>
            <person name="Wada-Katsumata A."/>
            <person name="Worley K.C."/>
            <person name="Xie Q."/>
            <person name="Ylla G."/>
            <person name="Poulsen M."/>
            <person name="Gibbs R.A."/>
            <person name="Schal C."/>
            <person name="Richards S."/>
            <person name="Belles X."/>
            <person name="Korb J."/>
            <person name="Bornberg-Bauer E."/>
        </authorList>
    </citation>
    <scope>NUCLEOTIDE SEQUENCE [LARGE SCALE GENOMIC DNA]</scope>
    <source>
        <tissue evidence="2">Whole body</tissue>
    </source>
</reference>
<feature type="domain" description="Reverse transcriptase" evidence="1">
    <location>
        <begin position="189"/>
        <end position="465"/>
    </location>
</feature>
<dbReference type="PANTHER" id="PTHR33332">
    <property type="entry name" value="REVERSE TRANSCRIPTASE DOMAIN-CONTAINING PROTEIN"/>
    <property type="match status" value="1"/>
</dbReference>
<dbReference type="SUPFAM" id="SSF56672">
    <property type="entry name" value="DNA/RNA polymerases"/>
    <property type="match status" value="1"/>
</dbReference>
<dbReference type="GO" id="GO:0071897">
    <property type="term" value="P:DNA biosynthetic process"/>
    <property type="evidence" value="ECO:0007669"/>
    <property type="project" value="UniProtKB-ARBA"/>
</dbReference>
<keyword evidence="3" id="KW-1185">Reference proteome</keyword>
<protein>
    <recommendedName>
        <fullName evidence="1">Reverse transcriptase domain-containing protein</fullName>
    </recommendedName>
</protein>
<evidence type="ECO:0000259" key="1">
    <source>
        <dbReference type="PROSITE" id="PS50878"/>
    </source>
</evidence>